<dbReference type="InterPro" id="IPR006675">
    <property type="entry name" value="HDIG_dom"/>
</dbReference>
<dbReference type="EMBL" id="CP159872">
    <property type="protein sequence ID" value="XCM81597.1"/>
    <property type="molecule type" value="Genomic_DNA"/>
</dbReference>
<dbReference type="CDD" id="cd22431">
    <property type="entry name" value="KH-I_RNaseY"/>
    <property type="match status" value="1"/>
</dbReference>
<dbReference type="CDD" id="cd00077">
    <property type="entry name" value="HDc"/>
    <property type="match status" value="1"/>
</dbReference>
<dbReference type="GO" id="GO:0016787">
    <property type="term" value="F:hydrolase activity"/>
    <property type="evidence" value="ECO:0007669"/>
    <property type="project" value="UniProtKB-KW"/>
</dbReference>
<reference evidence="9" key="1">
    <citation type="submission" date="2024-06" db="EMBL/GenBank/DDBJ databases">
        <title>The genome sequences of Kitasatospora sp. strain HUAS MG31.</title>
        <authorList>
            <person name="Mo P."/>
        </authorList>
    </citation>
    <scope>NUCLEOTIDE SEQUENCE</scope>
    <source>
        <strain evidence="9">HUAS MG31</strain>
    </source>
</reference>
<feature type="coiled-coil region" evidence="7">
    <location>
        <begin position="70"/>
        <end position="114"/>
    </location>
</feature>
<comment type="subcellular location">
    <subcellularLocation>
        <location evidence="5">Cell membrane</location>
        <topology evidence="5">Single-pass membrane protein</topology>
    </subcellularLocation>
</comment>
<dbReference type="PANTHER" id="PTHR12826:SF15">
    <property type="entry name" value="RIBONUCLEASE Y"/>
    <property type="match status" value="1"/>
</dbReference>
<dbReference type="Pfam" id="PF12072">
    <property type="entry name" value="RNase_Y_N"/>
    <property type="match status" value="1"/>
</dbReference>
<dbReference type="InterPro" id="IPR017705">
    <property type="entry name" value="Ribonuclease_Y"/>
</dbReference>
<name>A0AAU8K0M1_9ACTN</name>
<dbReference type="Gene3D" id="1.10.3210.10">
    <property type="entry name" value="Hypothetical protein af1432"/>
    <property type="match status" value="1"/>
</dbReference>
<evidence type="ECO:0000256" key="6">
    <source>
        <dbReference type="NCBIfam" id="TIGR03319"/>
    </source>
</evidence>
<dbReference type="KEGG" id="kcm:ABWK59_23185"/>
<evidence type="ECO:0000256" key="1">
    <source>
        <dbReference type="ARBA" id="ARBA00022722"/>
    </source>
</evidence>
<evidence type="ECO:0000256" key="7">
    <source>
        <dbReference type="SAM" id="Coils"/>
    </source>
</evidence>
<protein>
    <recommendedName>
        <fullName evidence="5 6">Ribonuclease Y</fullName>
        <shortName evidence="5">RNase Y</shortName>
        <ecNumber evidence="5 6">3.1.-.-</ecNumber>
    </recommendedName>
</protein>
<dbReference type="HAMAP" id="MF_00335">
    <property type="entry name" value="RNase_Y"/>
    <property type="match status" value="1"/>
</dbReference>
<dbReference type="GO" id="GO:0005886">
    <property type="term" value="C:plasma membrane"/>
    <property type="evidence" value="ECO:0007669"/>
    <property type="project" value="UniProtKB-SubCell"/>
</dbReference>
<dbReference type="RefSeq" id="WP_354642524.1">
    <property type="nucleotide sequence ID" value="NZ_CP159872.1"/>
</dbReference>
<dbReference type="SMART" id="SM00322">
    <property type="entry name" value="KH"/>
    <property type="match status" value="1"/>
</dbReference>
<dbReference type="InterPro" id="IPR022711">
    <property type="entry name" value="RNase_Y_N"/>
</dbReference>
<organism evidence="9">
    <name type="scientific">Kitasatospora camelliae</name>
    <dbReference type="NCBI Taxonomy" id="3156397"/>
    <lineage>
        <taxon>Bacteria</taxon>
        <taxon>Bacillati</taxon>
        <taxon>Actinomycetota</taxon>
        <taxon>Actinomycetes</taxon>
        <taxon>Kitasatosporales</taxon>
        <taxon>Streptomycetaceae</taxon>
        <taxon>Kitasatospora</taxon>
    </lineage>
</organism>
<dbReference type="GO" id="GO:0004521">
    <property type="term" value="F:RNA endonuclease activity"/>
    <property type="evidence" value="ECO:0007669"/>
    <property type="project" value="UniProtKB-UniRule"/>
</dbReference>
<keyword evidence="2 5" id="KW-0255">Endonuclease</keyword>
<dbReference type="InterPro" id="IPR003607">
    <property type="entry name" value="HD/PDEase_dom"/>
</dbReference>
<evidence type="ECO:0000256" key="5">
    <source>
        <dbReference type="HAMAP-Rule" id="MF_00335"/>
    </source>
</evidence>
<dbReference type="SUPFAM" id="SSF54791">
    <property type="entry name" value="Eukaryotic type KH-domain (KH-domain type I)"/>
    <property type="match status" value="1"/>
</dbReference>
<comment type="function">
    <text evidence="5">Endoribonuclease that initiates mRNA decay.</text>
</comment>
<dbReference type="PANTHER" id="PTHR12826">
    <property type="entry name" value="RIBONUCLEASE Y"/>
    <property type="match status" value="1"/>
</dbReference>
<keyword evidence="5" id="KW-0472">Membrane</keyword>
<dbReference type="Pfam" id="PF01966">
    <property type="entry name" value="HD"/>
    <property type="match status" value="1"/>
</dbReference>
<dbReference type="EC" id="3.1.-.-" evidence="5 6"/>
<dbReference type="GO" id="GO:0006402">
    <property type="term" value="P:mRNA catabolic process"/>
    <property type="evidence" value="ECO:0007669"/>
    <property type="project" value="UniProtKB-UniRule"/>
</dbReference>
<keyword evidence="5" id="KW-1003">Cell membrane</keyword>
<keyword evidence="4 5" id="KW-0694">RNA-binding</keyword>
<keyword evidence="1 5" id="KW-0540">Nuclease</keyword>
<feature type="domain" description="HD" evidence="8">
    <location>
        <begin position="280"/>
        <end position="373"/>
    </location>
</feature>
<dbReference type="GO" id="GO:0003723">
    <property type="term" value="F:RNA binding"/>
    <property type="evidence" value="ECO:0007669"/>
    <property type="project" value="UniProtKB-UniRule"/>
</dbReference>
<keyword evidence="5" id="KW-0812">Transmembrane</keyword>
<accession>A0AAU8K0M1</accession>
<dbReference type="InterPro" id="IPR004087">
    <property type="entry name" value="KH_dom"/>
</dbReference>
<evidence type="ECO:0000256" key="4">
    <source>
        <dbReference type="ARBA" id="ARBA00022884"/>
    </source>
</evidence>
<sequence length="464" mass="51000">MGIASGAGSGSPLVWAALVLVGALFLVLGAAWLMFRQRRTELDRREELLLAELHRMHGHEDDLAARAVEAERVRGELAELAAERRRTLERAAGLTAEQARAELLREAESEARREAAVAVREIERQAKADGERRAREIIAASIQRLAAEQTAEAVVTGFKLPNEDMKGRIIGREGRNIRAFEAVTGVNLIVDDTPGVVQLSCFDPVRRESARLTLESLVADGRIHPARIEEAHERSRAEVERLCVRAGEDALLAVRIGEMDPELVRTLGTLRYRTSYGQNVLGHLVESAHIAGMMAAELGVDPELVRRAALLHDIGKALSHEVPGGHAAVGAEFARRHGESPEVVHAIEAHHGEVEPRTVEAVLTQAADACSGGRPGARKESVETYVKRLERLEEIAKAHDGVSKVFAMQAGREVRVMVQPELVDDLRARTIAREVARQVREELTYPGQIRITVVRESRATEFAR</sequence>
<dbReference type="InterPro" id="IPR036612">
    <property type="entry name" value="KH_dom_type_1_sf"/>
</dbReference>
<dbReference type="InterPro" id="IPR004088">
    <property type="entry name" value="KH_dom_type_1"/>
</dbReference>
<dbReference type="NCBIfam" id="TIGR00277">
    <property type="entry name" value="HDIG"/>
    <property type="match status" value="1"/>
</dbReference>
<dbReference type="PROSITE" id="PS51831">
    <property type="entry name" value="HD"/>
    <property type="match status" value="1"/>
</dbReference>
<evidence type="ECO:0000313" key="9">
    <source>
        <dbReference type="EMBL" id="XCM81597.1"/>
    </source>
</evidence>
<keyword evidence="7" id="KW-0175">Coiled coil</keyword>
<dbReference type="AlphaFoldDB" id="A0AAU8K0M1"/>
<proteinExistence type="inferred from homology"/>
<dbReference type="SUPFAM" id="SSF109604">
    <property type="entry name" value="HD-domain/PDEase-like"/>
    <property type="match status" value="1"/>
</dbReference>
<keyword evidence="3 5" id="KW-0378">Hydrolase</keyword>
<evidence type="ECO:0000256" key="3">
    <source>
        <dbReference type="ARBA" id="ARBA00022801"/>
    </source>
</evidence>
<evidence type="ECO:0000259" key="8">
    <source>
        <dbReference type="PROSITE" id="PS51831"/>
    </source>
</evidence>
<dbReference type="InterPro" id="IPR006674">
    <property type="entry name" value="HD_domain"/>
</dbReference>
<gene>
    <name evidence="5 9" type="primary">rny</name>
    <name evidence="9" type="ORF">ABWK59_23185</name>
</gene>
<keyword evidence="5" id="KW-1133">Transmembrane helix</keyword>
<feature type="transmembrane region" description="Helical" evidence="5">
    <location>
        <begin position="12"/>
        <end position="35"/>
    </location>
</feature>
<dbReference type="Pfam" id="PF00013">
    <property type="entry name" value="KH_1"/>
    <property type="match status" value="1"/>
</dbReference>
<dbReference type="SMART" id="SM00471">
    <property type="entry name" value="HDc"/>
    <property type="match status" value="1"/>
</dbReference>
<dbReference type="NCBIfam" id="TIGR03319">
    <property type="entry name" value="RNase_Y"/>
    <property type="match status" value="1"/>
</dbReference>
<evidence type="ECO:0000256" key="2">
    <source>
        <dbReference type="ARBA" id="ARBA00022759"/>
    </source>
</evidence>
<comment type="similarity">
    <text evidence="5">Belongs to the RNase Y family.</text>
</comment>